<protein>
    <submittedName>
        <fullName evidence="1">Uncharacterized protein</fullName>
    </submittedName>
</protein>
<evidence type="ECO:0000313" key="2">
    <source>
        <dbReference type="Proteomes" id="UP001055811"/>
    </source>
</evidence>
<keyword evidence="2" id="KW-1185">Reference proteome</keyword>
<dbReference type="EMBL" id="CM042011">
    <property type="protein sequence ID" value="KAI3765071.1"/>
    <property type="molecule type" value="Genomic_DNA"/>
</dbReference>
<sequence>MPCAKKGKFLGGKLSNVIGKFSELKVLSLPFNKIRECEGLSILNLPGKQIRGYVPDFLGNFVKLKGINLSMNRFTGSLRDEFSSNCHVLEHVDLSGNFLNGKISKSFGNNIKLRTMLLFSNRSAGVLPLKLENLEMLEVLDVSRNRISGVLDEKLHVHCMTVFNVSRNLMFGSIPEFNISPKHT</sequence>
<accession>A0ACB9F304</accession>
<organism evidence="1 2">
    <name type="scientific">Cichorium intybus</name>
    <name type="common">Chicory</name>
    <dbReference type="NCBI Taxonomy" id="13427"/>
    <lineage>
        <taxon>Eukaryota</taxon>
        <taxon>Viridiplantae</taxon>
        <taxon>Streptophyta</taxon>
        <taxon>Embryophyta</taxon>
        <taxon>Tracheophyta</taxon>
        <taxon>Spermatophyta</taxon>
        <taxon>Magnoliopsida</taxon>
        <taxon>eudicotyledons</taxon>
        <taxon>Gunneridae</taxon>
        <taxon>Pentapetalae</taxon>
        <taxon>asterids</taxon>
        <taxon>campanulids</taxon>
        <taxon>Asterales</taxon>
        <taxon>Asteraceae</taxon>
        <taxon>Cichorioideae</taxon>
        <taxon>Cichorieae</taxon>
        <taxon>Cichoriinae</taxon>
        <taxon>Cichorium</taxon>
    </lineage>
</organism>
<evidence type="ECO:0000313" key="1">
    <source>
        <dbReference type="EMBL" id="KAI3765071.1"/>
    </source>
</evidence>
<gene>
    <name evidence="1" type="ORF">L2E82_15095</name>
</gene>
<proteinExistence type="predicted"/>
<reference evidence="1 2" key="2">
    <citation type="journal article" date="2022" name="Mol. Ecol. Resour.">
        <title>The genomes of chicory, endive, great burdock and yacon provide insights into Asteraceae paleo-polyploidization history and plant inulin production.</title>
        <authorList>
            <person name="Fan W."/>
            <person name="Wang S."/>
            <person name="Wang H."/>
            <person name="Wang A."/>
            <person name="Jiang F."/>
            <person name="Liu H."/>
            <person name="Zhao H."/>
            <person name="Xu D."/>
            <person name="Zhang Y."/>
        </authorList>
    </citation>
    <scope>NUCLEOTIDE SEQUENCE [LARGE SCALE GENOMIC DNA]</scope>
    <source>
        <strain evidence="2">cv. Punajuju</strain>
        <tissue evidence="1">Leaves</tissue>
    </source>
</reference>
<name>A0ACB9F304_CICIN</name>
<dbReference type="Proteomes" id="UP001055811">
    <property type="component" value="Linkage Group LG03"/>
</dbReference>
<comment type="caution">
    <text evidence="1">The sequence shown here is derived from an EMBL/GenBank/DDBJ whole genome shotgun (WGS) entry which is preliminary data.</text>
</comment>
<reference evidence="2" key="1">
    <citation type="journal article" date="2022" name="Mol. Ecol. Resour.">
        <title>The genomes of chicory, endive, great burdock and yacon provide insights into Asteraceae palaeo-polyploidization history and plant inulin production.</title>
        <authorList>
            <person name="Fan W."/>
            <person name="Wang S."/>
            <person name="Wang H."/>
            <person name="Wang A."/>
            <person name="Jiang F."/>
            <person name="Liu H."/>
            <person name="Zhao H."/>
            <person name="Xu D."/>
            <person name="Zhang Y."/>
        </authorList>
    </citation>
    <scope>NUCLEOTIDE SEQUENCE [LARGE SCALE GENOMIC DNA]</scope>
    <source>
        <strain evidence="2">cv. Punajuju</strain>
    </source>
</reference>